<dbReference type="PaxDb" id="6945-B7PMG3"/>
<dbReference type="EMBL" id="DS747156">
    <property type="protein sequence ID" value="EEC07785.1"/>
    <property type="molecule type" value="Genomic_DNA"/>
</dbReference>
<reference evidence="3" key="2">
    <citation type="submission" date="2020-05" db="UniProtKB">
        <authorList>
            <consortium name="EnsemblMetazoa"/>
        </authorList>
    </citation>
    <scope>IDENTIFICATION</scope>
    <source>
        <strain evidence="3">wikel</strain>
    </source>
</reference>
<dbReference type="EnsemblMetazoa" id="ISCW006847-RA">
    <property type="protein sequence ID" value="ISCW006847-PA"/>
    <property type="gene ID" value="ISCW006847"/>
</dbReference>
<dbReference type="InParanoid" id="B7PMG3"/>
<dbReference type="AlphaFoldDB" id="B7PMG3"/>
<sequence length="128" mass="13874">MWRSRGSRDQARYPFGVPFTPAVLPVVAAAEQAVERELTARSSKKLSGDPTTSANPPRALRNPLSGDGQAPAWTAASPLRTQRPVFWTAELSCRVGVPDRAMERRRGVLAVAAAANVSGRRRSPVRLQ</sequence>
<dbReference type="EMBL" id="ABJB010334993">
    <property type="status" value="NOT_ANNOTATED_CDS"/>
    <property type="molecule type" value="Genomic_DNA"/>
</dbReference>
<dbReference type="HOGENOM" id="CLU_1962018_0_0_1"/>
<evidence type="ECO:0000256" key="1">
    <source>
        <dbReference type="SAM" id="MobiDB-lite"/>
    </source>
</evidence>
<proteinExistence type="predicted"/>
<keyword evidence="4" id="KW-1185">Reference proteome</keyword>
<evidence type="ECO:0000313" key="3">
    <source>
        <dbReference type="EnsemblMetazoa" id="ISCW006847-PA"/>
    </source>
</evidence>
<dbReference type="Proteomes" id="UP000001555">
    <property type="component" value="Unassembled WGS sequence"/>
</dbReference>
<dbReference type="VEuPathDB" id="VectorBase:ISCW006847"/>
<protein>
    <submittedName>
        <fullName evidence="2 3">Uncharacterized protein</fullName>
    </submittedName>
</protein>
<accession>B7PMG3</accession>
<feature type="region of interest" description="Disordered" evidence="1">
    <location>
        <begin position="37"/>
        <end position="77"/>
    </location>
</feature>
<evidence type="ECO:0000313" key="2">
    <source>
        <dbReference type="EMBL" id="EEC07785.1"/>
    </source>
</evidence>
<reference evidence="2 4" key="1">
    <citation type="submission" date="2008-03" db="EMBL/GenBank/DDBJ databases">
        <title>Annotation of Ixodes scapularis.</title>
        <authorList>
            <consortium name="Ixodes scapularis Genome Project Consortium"/>
            <person name="Caler E."/>
            <person name="Hannick L.I."/>
            <person name="Bidwell S."/>
            <person name="Joardar V."/>
            <person name="Thiagarajan M."/>
            <person name="Amedeo P."/>
            <person name="Galinsky K.J."/>
            <person name="Schobel S."/>
            <person name="Inman J."/>
            <person name="Hostetler J."/>
            <person name="Miller J."/>
            <person name="Hammond M."/>
            <person name="Megy K."/>
            <person name="Lawson D."/>
            <person name="Kodira C."/>
            <person name="Sutton G."/>
            <person name="Meyer J."/>
            <person name="Hill C.A."/>
            <person name="Birren B."/>
            <person name="Nene V."/>
            <person name="Collins F."/>
            <person name="Alarcon-Chaidez F."/>
            <person name="Wikel S."/>
            <person name="Strausberg R."/>
        </authorList>
    </citation>
    <scope>NUCLEOTIDE SEQUENCE [LARGE SCALE GENOMIC DNA]</scope>
    <source>
        <strain evidence="4">Wikel</strain>
        <strain evidence="2">Wikel colony</strain>
    </source>
</reference>
<evidence type="ECO:0000313" key="4">
    <source>
        <dbReference type="Proteomes" id="UP000001555"/>
    </source>
</evidence>
<organism>
    <name type="scientific">Ixodes scapularis</name>
    <name type="common">Black-legged tick</name>
    <name type="synonym">Deer tick</name>
    <dbReference type="NCBI Taxonomy" id="6945"/>
    <lineage>
        <taxon>Eukaryota</taxon>
        <taxon>Metazoa</taxon>
        <taxon>Ecdysozoa</taxon>
        <taxon>Arthropoda</taxon>
        <taxon>Chelicerata</taxon>
        <taxon>Arachnida</taxon>
        <taxon>Acari</taxon>
        <taxon>Parasitiformes</taxon>
        <taxon>Ixodida</taxon>
        <taxon>Ixodoidea</taxon>
        <taxon>Ixodidae</taxon>
        <taxon>Ixodinae</taxon>
        <taxon>Ixodes</taxon>
    </lineage>
</organism>
<dbReference type="VEuPathDB" id="VectorBase:ISCI006847"/>
<gene>
    <name evidence="2" type="ORF">IscW_ISCW006847</name>
</gene>
<name>B7PMG3_IXOSC</name>